<dbReference type="Pfam" id="PF11412">
    <property type="entry name" value="DsbD_N"/>
    <property type="match status" value="1"/>
</dbReference>
<dbReference type="GO" id="GO:0047134">
    <property type="term" value="F:protein-disulfide reductase [NAD(P)H] activity"/>
    <property type="evidence" value="ECO:0007669"/>
    <property type="project" value="UniProtKB-EC"/>
</dbReference>
<dbReference type="SUPFAM" id="SSF52833">
    <property type="entry name" value="Thioredoxin-like"/>
    <property type="match status" value="1"/>
</dbReference>
<keyword evidence="7" id="KW-0676">Redox-active center</keyword>
<feature type="transmembrane region" description="Helical" evidence="8">
    <location>
        <begin position="263"/>
        <end position="283"/>
    </location>
</feature>
<dbReference type="InterPro" id="IPR003834">
    <property type="entry name" value="Cyt_c_assmbl_TM_dom"/>
</dbReference>
<evidence type="ECO:0000256" key="1">
    <source>
        <dbReference type="ARBA" id="ARBA00004651"/>
    </source>
</evidence>
<evidence type="ECO:0000313" key="12">
    <source>
        <dbReference type="Proteomes" id="UP001320898"/>
    </source>
</evidence>
<dbReference type="GO" id="GO:0045454">
    <property type="term" value="P:cell redox homeostasis"/>
    <property type="evidence" value="ECO:0007669"/>
    <property type="project" value="TreeGrafter"/>
</dbReference>
<dbReference type="PROSITE" id="PS51352">
    <property type="entry name" value="THIOREDOXIN_2"/>
    <property type="match status" value="1"/>
</dbReference>
<evidence type="ECO:0000256" key="3">
    <source>
        <dbReference type="ARBA" id="ARBA00022692"/>
    </source>
</evidence>
<dbReference type="InterPro" id="IPR036929">
    <property type="entry name" value="DsbDN_sf"/>
</dbReference>
<dbReference type="GO" id="GO:0017004">
    <property type="term" value="P:cytochrome complex assembly"/>
    <property type="evidence" value="ECO:0007669"/>
    <property type="project" value="UniProtKB-KW"/>
</dbReference>
<reference evidence="11 12" key="1">
    <citation type="submission" date="2022-04" db="EMBL/GenBank/DDBJ databases">
        <authorList>
            <person name="Ye Y.-Q."/>
            <person name="Du Z.-J."/>
        </authorList>
    </citation>
    <scope>NUCLEOTIDE SEQUENCE [LARGE SCALE GENOMIC DNA]</scope>
    <source>
        <strain evidence="11 12">A6E488</strain>
    </source>
</reference>
<feature type="transmembrane region" description="Helical" evidence="8">
    <location>
        <begin position="295"/>
        <end position="315"/>
    </location>
</feature>
<evidence type="ECO:0000313" key="11">
    <source>
        <dbReference type="EMBL" id="MCT8973790.1"/>
    </source>
</evidence>
<evidence type="ECO:0000256" key="2">
    <source>
        <dbReference type="ARBA" id="ARBA00022475"/>
    </source>
</evidence>
<feature type="transmembrane region" description="Helical" evidence="8">
    <location>
        <begin position="442"/>
        <end position="461"/>
    </location>
</feature>
<feature type="transmembrane region" description="Helical" evidence="8">
    <location>
        <begin position="473"/>
        <end position="492"/>
    </location>
</feature>
<keyword evidence="2" id="KW-1003">Cell membrane</keyword>
<sequence length="635" mass="65218">MKKAILAAIGPLALAVAAATAIWTAAPSAASPGTPLPADEAFALEVSRGDAGAIVVRWDIASGYYLYREQIAARAADGAPLAIETPPGVRKDDPTFGQTEIYLERAEAIVADPGDGEVEIGYQGCQDGGICYMPETRRIDVATLAVSNPAARPGPGRAFGLSSGLSSPAASPDVAWSMAPDPADEATRQDTAAAAGFALADDPGLIQSLLGDGGTLMVLAMFPLFGLLLAFTPCVFPMYPILAAALGREGEGLTARRGFTLSAVYVAGLASAFAILGAIAGWSGRNLQLALQSPVTVGVLAALFVVLALSMFGLFRLQLPARWTNWVAARTGGQNGSKRGSKRAAAALGFSSALIVGPCVTAPLAGALLYIAQTADVALGAAALFGLALGKGIPLIIMGTLGGRVMPRAGAWMESVNCVFGFGFLATAIWMATPLLPTGLDLALWSILLIALASFAFTARLPAGSVLAATRAAGAVASIYGAILMVGATSGATDPLKPLAPFAQRGGTAPATQPLNFATVLSADDLRARLASADGRPTMVYVTADWCVTCFTIERSVLPDDAVRRGLSGFQLVKADLTDVNATNTALMEQLNVAGPPTMLFFDAQAREVPDTRLVGDVTVARLTRSAERLGEAGR</sequence>
<feature type="chain" id="PRO_5043767379" evidence="9">
    <location>
        <begin position="22"/>
        <end position="635"/>
    </location>
</feature>
<feature type="transmembrane region" description="Helical" evidence="8">
    <location>
        <begin position="377"/>
        <end position="397"/>
    </location>
</feature>
<dbReference type="GO" id="GO:0005886">
    <property type="term" value="C:plasma membrane"/>
    <property type="evidence" value="ECO:0007669"/>
    <property type="project" value="UniProtKB-SubCell"/>
</dbReference>
<comment type="caution">
    <text evidence="11">The sequence shown here is derived from an EMBL/GenBank/DDBJ whole genome shotgun (WGS) entry which is preliminary data.</text>
</comment>
<feature type="transmembrane region" description="Helical" evidence="8">
    <location>
        <begin position="344"/>
        <end position="371"/>
    </location>
</feature>
<evidence type="ECO:0000256" key="5">
    <source>
        <dbReference type="ARBA" id="ARBA00022989"/>
    </source>
</evidence>
<evidence type="ECO:0000256" key="8">
    <source>
        <dbReference type="SAM" id="Phobius"/>
    </source>
</evidence>
<dbReference type="InterPro" id="IPR036249">
    <property type="entry name" value="Thioredoxin-like_sf"/>
</dbReference>
<name>A0AAW5R5I7_9HYPH</name>
<comment type="subcellular location">
    <subcellularLocation>
        <location evidence="1">Cell membrane</location>
        <topology evidence="1">Multi-pass membrane protein</topology>
    </subcellularLocation>
</comment>
<keyword evidence="5 8" id="KW-1133">Transmembrane helix</keyword>
<keyword evidence="4" id="KW-0201">Cytochrome c-type biogenesis</keyword>
<feature type="signal peptide" evidence="9">
    <location>
        <begin position="1"/>
        <end position="21"/>
    </location>
</feature>
<keyword evidence="3 8" id="KW-0812">Transmembrane</keyword>
<feature type="transmembrane region" description="Helical" evidence="8">
    <location>
        <begin position="216"/>
        <end position="242"/>
    </location>
</feature>
<gene>
    <name evidence="11" type="primary">dsbD</name>
    <name evidence="11" type="ORF">MUB46_18140</name>
</gene>
<evidence type="ECO:0000256" key="4">
    <source>
        <dbReference type="ARBA" id="ARBA00022748"/>
    </source>
</evidence>
<dbReference type="Pfam" id="PF13899">
    <property type="entry name" value="Thioredoxin_7"/>
    <property type="match status" value="1"/>
</dbReference>
<feature type="domain" description="Thioredoxin" evidence="10">
    <location>
        <begin position="493"/>
        <end position="632"/>
    </location>
</feature>
<dbReference type="InterPro" id="IPR017937">
    <property type="entry name" value="Thioredoxin_CS"/>
</dbReference>
<keyword evidence="12" id="KW-1185">Reference proteome</keyword>
<evidence type="ECO:0000259" key="10">
    <source>
        <dbReference type="PROSITE" id="PS51352"/>
    </source>
</evidence>
<dbReference type="EMBL" id="JALIDZ010000008">
    <property type="protein sequence ID" value="MCT8973790.1"/>
    <property type="molecule type" value="Genomic_DNA"/>
</dbReference>
<dbReference type="EC" id="1.8.1.8" evidence="11"/>
<accession>A0AAW5R5I7</accession>
<dbReference type="PROSITE" id="PS00194">
    <property type="entry name" value="THIOREDOXIN_1"/>
    <property type="match status" value="1"/>
</dbReference>
<dbReference type="RefSeq" id="WP_261617367.1">
    <property type="nucleotide sequence ID" value="NZ_JALIDZ010000008.1"/>
</dbReference>
<dbReference type="InterPro" id="IPR013766">
    <property type="entry name" value="Thioredoxin_domain"/>
</dbReference>
<dbReference type="PANTHER" id="PTHR32234">
    <property type="entry name" value="THIOL:DISULFIDE INTERCHANGE PROTEIN DSBD"/>
    <property type="match status" value="1"/>
</dbReference>
<dbReference type="PANTHER" id="PTHR32234:SF0">
    <property type="entry name" value="THIOL:DISULFIDE INTERCHANGE PROTEIN DSBD"/>
    <property type="match status" value="1"/>
</dbReference>
<keyword evidence="6 8" id="KW-0472">Membrane</keyword>
<dbReference type="SUPFAM" id="SSF74863">
    <property type="entry name" value="Thiol:disulfide interchange protein DsbD, N-terminal domain (DsbD-alpha)"/>
    <property type="match status" value="1"/>
</dbReference>
<dbReference type="AlphaFoldDB" id="A0AAW5R5I7"/>
<dbReference type="Pfam" id="PF02683">
    <property type="entry name" value="DsbD_TM"/>
    <property type="match status" value="1"/>
</dbReference>
<dbReference type="Gene3D" id="3.40.30.10">
    <property type="entry name" value="Glutaredoxin"/>
    <property type="match status" value="1"/>
</dbReference>
<evidence type="ECO:0000256" key="9">
    <source>
        <dbReference type="SAM" id="SignalP"/>
    </source>
</evidence>
<keyword evidence="9" id="KW-0732">Signal</keyword>
<protein>
    <submittedName>
        <fullName evidence="11">Protein-disulfide reductase DsbD</fullName>
        <ecNumber evidence="11">1.8.1.8</ecNumber>
    </submittedName>
</protein>
<evidence type="ECO:0000256" key="7">
    <source>
        <dbReference type="ARBA" id="ARBA00023284"/>
    </source>
</evidence>
<dbReference type="Gene3D" id="2.60.40.1250">
    <property type="entry name" value="Thiol:disulfide interchange protein DsbD, N-terminal domain"/>
    <property type="match status" value="1"/>
</dbReference>
<proteinExistence type="predicted"/>
<feature type="transmembrane region" description="Helical" evidence="8">
    <location>
        <begin position="409"/>
        <end position="430"/>
    </location>
</feature>
<dbReference type="NCBIfam" id="NF001419">
    <property type="entry name" value="PRK00293.1"/>
    <property type="match status" value="1"/>
</dbReference>
<dbReference type="InterPro" id="IPR028250">
    <property type="entry name" value="DsbDN"/>
</dbReference>
<organism evidence="11 12">
    <name type="scientific">Microbaculum marinisediminis</name>
    <dbReference type="NCBI Taxonomy" id="2931392"/>
    <lineage>
        <taxon>Bacteria</taxon>
        <taxon>Pseudomonadati</taxon>
        <taxon>Pseudomonadota</taxon>
        <taxon>Alphaproteobacteria</taxon>
        <taxon>Hyphomicrobiales</taxon>
        <taxon>Tepidamorphaceae</taxon>
        <taxon>Microbaculum</taxon>
    </lineage>
</organism>
<dbReference type="Proteomes" id="UP001320898">
    <property type="component" value="Unassembled WGS sequence"/>
</dbReference>
<evidence type="ECO:0000256" key="6">
    <source>
        <dbReference type="ARBA" id="ARBA00023136"/>
    </source>
</evidence>
<keyword evidence="11" id="KW-0560">Oxidoreductase</keyword>